<evidence type="ECO:0000256" key="1">
    <source>
        <dbReference type="ARBA" id="ARBA00010394"/>
    </source>
</evidence>
<protein>
    <submittedName>
        <fullName evidence="4">Uncharacterized protein</fullName>
    </submittedName>
</protein>
<name>L0B0M9_THEEQ</name>
<dbReference type="GeneID" id="15805437"/>
<evidence type="ECO:0000313" key="5">
    <source>
        <dbReference type="Proteomes" id="UP000031512"/>
    </source>
</evidence>
<dbReference type="Gene3D" id="1.25.10.10">
    <property type="entry name" value="Leucine-rich Repeat Variant"/>
    <property type="match status" value="1"/>
</dbReference>
<dbReference type="KEGG" id="beq:BEWA_004710"/>
<dbReference type="GO" id="GO:0015031">
    <property type="term" value="P:protein transport"/>
    <property type="evidence" value="ECO:0007669"/>
    <property type="project" value="UniProtKB-KW"/>
</dbReference>
<dbReference type="InterPro" id="IPR011989">
    <property type="entry name" value="ARM-like"/>
</dbReference>
<keyword evidence="2" id="KW-0813">Transport</keyword>
<sequence length="556" mass="61993">MNADKWTADTFVSVDNAISALSSTLERSFAIRDSLYQDVLFGLSKGVDQSTKASAILTVANSINVHYGSDLTYERDGKVLAKEELEKMLSKELVEIVESFARGEEEDFQHEIVKLLFTASAYLPLEKCNRIFTTELIGKIIRIAECTSPDFNRNMDLWTSSISIIRNVIPSVNMPNEFITRLIECINGHVHETCVQLCHILVIKVLFPKIKSMQDSGTFCGVLNSNPGFAIKVSRSIVDYLSSVLSSSKNPVLLSTACIALVSICEYSWGVDLVLNSGTLRKVVHLALVVANQKRSFSSYQKAGIYASIDEARTHTEQVIGTSPKTLEDLHELSFNALSVLSKMAFTSNHRQILAMLDNEIPEVLVKLLDCPDSTPKVKARSCNTLGNLGCETDNEVQHIIDSDAFYSLMHTFRSDIDLNTRIESAYAICACASKANRKQVGYIISCNSRTNDIGDGQCMMLLCDMLEFIERCDPSNESIVKLCKVVLNGLENILRAGVHEIKTYNLAGNPYIKMFADVQGDVRLARLCFFPEYNIARKAFGILNQHFDRPKIWNL</sequence>
<reference evidence="4 5" key="1">
    <citation type="journal article" date="2012" name="BMC Genomics">
        <title>Comparative genomic analysis and phylogenetic position of Theileria equi.</title>
        <authorList>
            <person name="Kappmeyer L.S."/>
            <person name="Thiagarajan M."/>
            <person name="Herndon D.R."/>
            <person name="Ramsay J.D."/>
            <person name="Caler E."/>
            <person name="Djikeng A."/>
            <person name="Gillespie J.J."/>
            <person name="Lau A.O."/>
            <person name="Roalson E.H."/>
            <person name="Silva J.C."/>
            <person name="Silva M.G."/>
            <person name="Suarez C.E."/>
            <person name="Ueti M.W."/>
            <person name="Nene V.M."/>
            <person name="Mealey R.H."/>
            <person name="Knowles D.P."/>
            <person name="Brayton K.A."/>
        </authorList>
    </citation>
    <scope>NUCLEOTIDE SEQUENCE [LARGE SCALE GENOMIC DNA]</scope>
    <source>
        <strain evidence="4 5">WA</strain>
    </source>
</reference>
<keyword evidence="5" id="KW-1185">Reference proteome</keyword>
<dbReference type="STRING" id="1537102.L0B0M9"/>
<dbReference type="PANTHER" id="PTHR23316">
    <property type="entry name" value="IMPORTIN ALPHA"/>
    <property type="match status" value="1"/>
</dbReference>
<dbReference type="OrthoDB" id="29145at2759"/>
<keyword evidence="3" id="KW-0653">Protein transport</keyword>
<dbReference type="VEuPathDB" id="PiroplasmaDB:BEWA_004710"/>
<proteinExistence type="inferred from homology"/>
<dbReference type="Proteomes" id="UP000031512">
    <property type="component" value="Chromosome 3"/>
</dbReference>
<evidence type="ECO:0000256" key="3">
    <source>
        <dbReference type="ARBA" id="ARBA00022927"/>
    </source>
</evidence>
<gene>
    <name evidence="4" type="ORF">BEWA_004710</name>
</gene>
<evidence type="ECO:0000256" key="2">
    <source>
        <dbReference type="ARBA" id="ARBA00022448"/>
    </source>
</evidence>
<dbReference type="SUPFAM" id="SSF48371">
    <property type="entry name" value="ARM repeat"/>
    <property type="match status" value="1"/>
</dbReference>
<accession>L0B0M9</accession>
<organism evidence="4 5">
    <name type="scientific">Theileria equi strain WA</name>
    <dbReference type="NCBI Taxonomy" id="1537102"/>
    <lineage>
        <taxon>Eukaryota</taxon>
        <taxon>Sar</taxon>
        <taxon>Alveolata</taxon>
        <taxon>Apicomplexa</taxon>
        <taxon>Aconoidasida</taxon>
        <taxon>Piroplasmida</taxon>
        <taxon>Theileriidae</taxon>
        <taxon>Theileria</taxon>
    </lineage>
</organism>
<dbReference type="InterPro" id="IPR016024">
    <property type="entry name" value="ARM-type_fold"/>
</dbReference>
<dbReference type="AlphaFoldDB" id="L0B0M9"/>
<dbReference type="eggNOG" id="KOG0166">
    <property type="taxonomic scope" value="Eukaryota"/>
</dbReference>
<dbReference type="EMBL" id="CP001670">
    <property type="protein sequence ID" value="AFZ81063.1"/>
    <property type="molecule type" value="Genomic_DNA"/>
</dbReference>
<comment type="similarity">
    <text evidence="1">Belongs to the importin alpha family.</text>
</comment>
<evidence type="ECO:0000313" key="4">
    <source>
        <dbReference type="EMBL" id="AFZ81063.1"/>
    </source>
</evidence>
<dbReference type="RefSeq" id="XP_004830729.1">
    <property type="nucleotide sequence ID" value="XM_004830672.1"/>
</dbReference>